<sequence length="259" mass="29238">CQFRCPDGYFTDDELHETKAYLGCLHNGTWDFQVPDCVDRQPPRMSCPLSKIRGVTTKGKATGKVSWSIKVTDNSEIVDPNAKITVDSSHQPSQEFPIGVTVVRIIATDSAGNVGRECIFKVEIRVMCSNGTDFEDTPPLLYYCSGGEWNYWKGLLTRYKNYNPWPNCSFNAGPSEINKRDWMLYYSYNGDAHDTNVQNDIKENFFKLLKDPFFIPPPFCLVNNRCSKDKISISAGVVGTLSSCPAMVSNQRLLKDETR</sequence>
<evidence type="ECO:0000256" key="2">
    <source>
        <dbReference type="ARBA" id="ARBA00023157"/>
    </source>
</evidence>
<dbReference type="Proteomes" id="UP001159405">
    <property type="component" value="Unassembled WGS sequence"/>
</dbReference>
<evidence type="ECO:0000313" key="6">
    <source>
        <dbReference type="EMBL" id="CAH3159817.1"/>
    </source>
</evidence>
<keyword evidence="2" id="KW-1015">Disulfide bond</keyword>
<dbReference type="PANTHER" id="PTHR46343">
    <property type="entry name" value="HYR DOMAIN-CONTAINING PROTEIN"/>
    <property type="match status" value="1"/>
</dbReference>
<dbReference type="PROSITE" id="PS50825">
    <property type="entry name" value="HYR"/>
    <property type="match status" value="1"/>
</dbReference>
<comment type="caution">
    <text evidence="6">The sequence shown here is derived from an EMBL/GenBank/DDBJ whole genome shotgun (WGS) entry which is preliminary data.</text>
</comment>
<comment type="caution">
    <text evidence="3">Lacks conserved residue(s) required for the propagation of feature annotation.</text>
</comment>
<dbReference type="PANTHER" id="PTHR46343:SF2">
    <property type="entry name" value="SUSHI_VON WILLEBRAND FACTOR TYPE A_EGF_PENTRAXIN DOMAIN-CONTAINING 1"/>
    <property type="match status" value="1"/>
</dbReference>
<evidence type="ECO:0000256" key="3">
    <source>
        <dbReference type="PROSITE-ProRule" id="PRU00302"/>
    </source>
</evidence>
<evidence type="ECO:0000259" key="5">
    <source>
        <dbReference type="PROSITE" id="PS50923"/>
    </source>
</evidence>
<dbReference type="InterPro" id="IPR003410">
    <property type="entry name" value="HYR_dom"/>
</dbReference>
<feature type="domain" description="Sushi" evidence="5">
    <location>
        <begin position="1"/>
        <end position="39"/>
    </location>
</feature>
<evidence type="ECO:0000256" key="1">
    <source>
        <dbReference type="ARBA" id="ARBA00022737"/>
    </source>
</evidence>
<reference evidence="6 7" key="1">
    <citation type="submission" date="2022-05" db="EMBL/GenBank/DDBJ databases">
        <authorList>
            <consortium name="Genoscope - CEA"/>
            <person name="William W."/>
        </authorList>
    </citation>
    <scope>NUCLEOTIDE SEQUENCE [LARGE SCALE GENOMIC DNA]</scope>
</reference>
<feature type="non-terminal residue" evidence="6">
    <location>
        <position position="1"/>
    </location>
</feature>
<protein>
    <recommendedName>
        <fullName evidence="8">HYR domain-containing protein</fullName>
    </recommendedName>
</protein>
<organism evidence="6 7">
    <name type="scientific">Porites lobata</name>
    <dbReference type="NCBI Taxonomy" id="104759"/>
    <lineage>
        <taxon>Eukaryota</taxon>
        <taxon>Metazoa</taxon>
        <taxon>Cnidaria</taxon>
        <taxon>Anthozoa</taxon>
        <taxon>Hexacorallia</taxon>
        <taxon>Scleractinia</taxon>
        <taxon>Fungiina</taxon>
        <taxon>Poritidae</taxon>
        <taxon>Porites</taxon>
    </lineage>
</organism>
<evidence type="ECO:0000313" key="7">
    <source>
        <dbReference type="Proteomes" id="UP001159405"/>
    </source>
</evidence>
<feature type="domain" description="HYR" evidence="4">
    <location>
        <begin position="38"/>
        <end position="126"/>
    </location>
</feature>
<accession>A0ABN8Q973</accession>
<dbReference type="PROSITE" id="PS50923">
    <property type="entry name" value="SUSHI"/>
    <property type="match status" value="1"/>
</dbReference>
<evidence type="ECO:0008006" key="8">
    <source>
        <dbReference type="Google" id="ProtNLM"/>
    </source>
</evidence>
<evidence type="ECO:0000259" key="4">
    <source>
        <dbReference type="PROSITE" id="PS50825"/>
    </source>
</evidence>
<dbReference type="EMBL" id="CALNXK010000114">
    <property type="protein sequence ID" value="CAH3159817.1"/>
    <property type="molecule type" value="Genomic_DNA"/>
</dbReference>
<dbReference type="InterPro" id="IPR000436">
    <property type="entry name" value="Sushi_SCR_CCP_dom"/>
</dbReference>
<keyword evidence="7" id="KW-1185">Reference proteome</keyword>
<gene>
    <name evidence="6" type="ORF">PLOB_00003807</name>
</gene>
<name>A0ABN8Q973_9CNID</name>
<dbReference type="Pfam" id="PF02494">
    <property type="entry name" value="HYR"/>
    <property type="match status" value="1"/>
</dbReference>
<proteinExistence type="predicted"/>
<dbReference type="InterPro" id="IPR043555">
    <property type="entry name" value="SRPX-like"/>
</dbReference>
<keyword evidence="3" id="KW-0768">Sushi</keyword>
<keyword evidence="1" id="KW-0677">Repeat</keyword>